<evidence type="ECO:0000313" key="2">
    <source>
        <dbReference type="EMBL" id="KAL0062668.1"/>
    </source>
</evidence>
<organism evidence="2 3">
    <name type="scientific">Marasmius tenuissimus</name>
    <dbReference type="NCBI Taxonomy" id="585030"/>
    <lineage>
        <taxon>Eukaryota</taxon>
        <taxon>Fungi</taxon>
        <taxon>Dikarya</taxon>
        <taxon>Basidiomycota</taxon>
        <taxon>Agaricomycotina</taxon>
        <taxon>Agaricomycetes</taxon>
        <taxon>Agaricomycetidae</taxon>
        <taxon>Agaricales</taxon>
        <taxon>Marasmiineae</taxon>
        <taxon>Marasmiaceae</taxon>
        <taxon>Marasmius</taxon>
    </lineage>
</organism>
<name>A0ABR2ZMU1_9AGAR</name>
<reference evidence="2 3" key="1">
    <citation type="submission" date="2024-05" db="EMBL/GenBank/DDBJ databases">
        <title>A draft genome resource for the thread blight pathogen Marasmius tenuissimus strain MS-2.</title>
        <authorList>
            <person name="Yulfo-Soto G.E."/>
            <person name="Baruah I.K."/>
            <person name="Amoako-Attah I."/>
            <person name="Bukari Y."/>
            <person name="Meinhardt L.W."/>
            <person name="Bailey B.A."/>
            <person name="Cohen S.P."/>
        </authorList>
    </citation>
    <scope>NUCLEOTIDE SEQUENCE [LARGE SCALE GENOMIC DNA]</scope>
    <source>
        <strain evidence="2 3">MS-2</strain>
    </source>
</reference>
<keyword evidence="3" id="KW-1185">Reference proteome</keyword>
<gene>
    <name evidence="2" type="ORF">AAF712_010430</name>
</gene>
<feature type="signal peptide" evidence="1">
    <location>
        <begin position="1"/>
        <end position="23"/>
    </location>
</feature>
<keyword evidence="1" id="KW-0732">Signal</keyword>
<evidence type="ECO:0000256" key="1">
    <source>
        <dbReference type="SAM" id="SignalP"/>
    </source>
</evidence>
<sequence length="178" mass="20354">MPIRQIIFCALLPLLFLYSNPLAKNVTRYIDDSYGDLVTGFKPTYYPADGIWQDQSCNVCWNIFDTRQSHNRTYTAATYQQNMDTMGFSLQFQGTGISVYFILGNDGHNTTTRTECNFILDGSPEKSYVHQPLPGRADEYNAKVFKKEGLENRLHTLNVDTGKLDHSVYIVFDYAAYT</sequence>
<evidence type="ECO:0000313" key="3">
    <source>
        <dbReference type="Proteomes" id="UP001437256"/>
    </source>
</evidence>
<feature type="chain" id="PRO_5046263039" evidence="1">
    <location>
        <begin position="24"/>
        <end position="178"/>
    </location>
</feature>
<comment type="caution">
    <text evidence="2">The sequence shown here is derived from an EMBL/GenBank/DDBJ whole genome shotgun (WGS) entry which is preliminary data.</text>
</comment>
<dbReference type="EMBL" id="JBBXMP010000099">
    <property type="protein sequence ID" value="KAL0062668.1"/>
    <property type="molecule type" value="Genomic_DNA"/>
</dbReference>
<proteinExistence type="predicted"/>
<protein>
    <submittedName>
        <fullName evidence="2">Uncharacterized protein</fullName>
    </submittedName>
</protein>
<dbReference type="Gene3D" id="2.60.120.260">
    <property type="entry name" value="Galactose-binding domain-like"/>
    <property type="match status" value="1"/>
</dbReference>
<feature type="non-terminal residue" evidence="2">
    <location>
        <position position="178"/>
    </location>
</feature>
<accession>A0ABR2ZMU1</accession>
<dbReference type="Proteomes" id="UP001437256">
    <property type="component" value="Unassembled WGS sequence"/>
</dbReference>